<dbReference type="EMBL" id="PKPP01000784">
    <property type="protein sequence ID" value="PWA88740.1"/>
    <property type="molecule type" value="Genomic_DNA"/>
</dbReference>
<dbReference type="InterPro" id="IPR011009">
    <property type="entry name" value="Kinase-like_dom_sf"/>
</dbReference>
<dbReference type="InterPro" id="IPR052232">
    <property type="entry name" value="RLK_Ser/Thr-Kinase"/>
</dbReference>
<evidence type="ECO:0000256" key="3">
    <source>
        <dbReference type="ARBA" id="ARBA00022553"/>
    </source>
</evidence>
<comment type="subcellular location">
    <subcellularLocation>
        <location evidence="1">Membrane</location>
        <topology evidence="1">Single-pass membrane protein</topology>
    </subcellularLocation>
</comment>
<dbReference type="PANTHER" id="PTHR47984:SF14">
    <property type="entry name" value="OS01G0323000 PROTEIN"/>
    <property type="match status" value="1"/>
</dbReference>
<evidence type="ECO:0000256" key="10">
    <source>
        <dbReference type="ARBA" id="ARBA00023136"/>
    </source>
</evidence>
<dbReference type="AlphaFoldDB" id="A0A2U1PSJ9"/>
<evidence type="ECO:0000256" key="6">
    <source>
        <dbReference type="ARBA" id="ARBA00022741"/>
    </source>
</evidence>
<name>A0A2U1PSJ9_ARTAN</name>
<evidence type="ECO:0000256" key="8">
    <source>
        <dbReference type="ARBA" id="ARBA00022840"/>
    </source>
</evidence>
<keyword evidence="8" id="KW-0067">ATP-binding</keyword>
<dbReference type="SUPFAM" id="SSF56112">
    <property type="entry name" value="Protein kinase-like (PK-like)"/>
    <property type="match status" value="1"/>
</dbReference>
<comment type="caution">
    <text evidence="11">The sequence shown here is derived from an EMBL/GenBank/DDBJ whole genome shotgun (WGS) entry which is preliminary data.</text>
</comment>
<evidence type="ECO:0000256" key="7">
    <source>
        <dbReference type="ARBA" id="ARBA00022777"/>
    </source>
</evidence>
<keyword evidence="7 11" id="KW-0418">Kinase</keyword>
<keyword evidence="10" id="KW-0472">Membrane</keyword>
<dbReference type="Gene3D" id="1.10.510.10">
    <property type="entry name" value="Transferase(Phosphotransferase) domain 1"/>
    <property type="match status" value="1"/>
</dbReference>
<proteinExistence type="predicted"/>
<evidence type="ECO:0000313" key="11">
    <source>
        <dbReference type="EMBL" id="PWA88740.1"/>
    </source>
</evidence>
<reference evidence="11 12" key="1">
    <citation type="journal article" date="2018" name="Mol. Plant">
        <title>The genome of Artemisia annua provides insight into the evolution of Asteraceae family and artemisinin biosynthesis.</title>
        <authorList>
            <person name="Shen Q."/>
            <person name="Zhang L."/>
            <person name="Liao Z."/>
            <person name="Wang S."/>
            <person name="Yan T."/>
            <person name="Shi P."/>
            <person name="Liu M."/>
            <person name="Fu X."/>
            <person name="Pan Q."/>
            <person name="Wang Y."/>
            <person name="Lv Z."/>
            <person name="Lu X."/>
            <person name="Zhang F."/>
            <person name="Jiang W."/>
            <person name="Ma Y."/>
            <person name="Chen M."/>
            <person name="Hao X."/>
            <person name="Li L."/>
            <person name="Tang Y."/>
            <person name="Lv G."/>
            <person name="Zhou Y."/>
            <person name="Sun X."/>
            <person name="Brodelius P.E."/>
            <person name="Rose J.K.C."/>
            <person name="Tang K."/>
        </authorList>
    </citation>
    <scope>NUCLEOTIDE SEQUENCE [LARGE SCALE GENOMIC DNA]</scope>
    <source>
        <strain evidence="12">cv. Huhao1</strain>
        <tissue evidence="11">Leaf</tissue>
    </source>
</reference>
<evidence type="ECO:0000256" key="2">
    <source>
        <dbReference type="ARBA" id="ARBA00012513"/>
    </source>
</evidence>
<keyword evidence="9" id="KW-1133">Transmembrane helix</keyword>
<dbReference type="STRING" id="35608.A0A2U1PSJ9"/>
<evidence type="ECO:0000256" key="9">
    <source>
        <dbReference type="ARBA" id="ARBA00022989"/>
    </source>
</evidence>
<evidence type="ECO:0000256" key="1">
    <source>
        <dbReference type="ARBA" id="ARBA00004167"/>
    </source>
</evidence>
<evidence type="ECO:0000256" key="5">
    <source>
        <dbReference type="ARBA" id="ARBA00022692"/>
    </source>
</evidence>
<keyword evidence="3" id="KW-0597">Phosphoprotein</keyword>
<accession>A0A2U1PSJ9</accession>
<evidence type="ECO:0000313" key="12">
    <source>
        <dbReference type="Proteomes" id="UP000245207"/>
    </source>
</evidence>
<dbReference type="GO" id="GO:0016020">
    <property type="term" value="C:membrane"/>
    <property type="evidence" value="ECO:0007669"/>
    <property type="project" value="UniProtKB-SubCell"/>
</dbReference>
<gene>
    <name evidence="11" type="ORF">CTI12_AA118300</name>
</gene>
<dbReference type="PANTHER" id="PTHR47984">
    <property type="entry name" value="OS01G0323000 PROTEIN"/>
    <property type="match status" value="1"/>
</dbReference>
<dbReference type="Proteomes" id="UP000245207">
    <property type="component" value="Unassembled WGS sequence"/>
</dbReference>
<dbReference type="GO" id="GO:0005524">
    <property type="term" value="F:ATP binding"/>
    <property type="evidence" value="ECO:0007669"/>
    <property type="project" value="UniProtKB-KW"/>
</dbReference>
<keyword evidence="6" id="KW-0547">Nucleotide-binding</keyword>
<dbReference type="GO" id="GO:0004674">
    <property type="term" value="F:protein serine/threonine kinase activity"/>
    <property type="evidence" value="ECO:0007669"/>
    <property type="project" value="UniProtKB-EC"/>
</dbReference>
<organism evidence="11 12">
    <name type="scientific">Artemisia annua</name>
    <name type="common">Sweet wormwood</name>
    <dbReference type="NCBI Taxonomy" id="35608"/>
    <lineage>
        <taxon>Eukaryota</taxon>
        <taxon>Viridiplantae</taxon>
        <taxon>Streptophyta</taxon>
        <taxon>Embryophyta</taxon>
        <taxon>Tracheophyta</taxon>
        <taxon>Spermatophyta</taxon>
        <taxon>Magnoliopsida</taxon>
        <taxon>eudicotyledons</taxon>
        <taxon>Gunneridae</taxon>
        <taxon>Pentapetalae</taxon>
        <taxon>asterids</taxon>
        <taxon>campanulids</taxon>
        <taxon>Asterales</taxon>
        <taxon>Asteraceae</taxon>
        <taxon>Asteroideae</taxon>
        <taxon>Anthemideae</taxon>
        <taxon>Artemisiinae</taxon>
        <taxon>Artemisia</taxon>
    </lineage>
</organism>
<keyword evidence="5" id="KW-0812">Transmembrane</keyword>
<evidence type="ECO:0000256" key="4">
    <source>
        <dbReference type="ARBA" id="ARBA00022679"/>
    </source>
</evidence>
<keyword evidence="11" id="KW-0675">Receptor</keyword>
<dbReference type="EC" id="2.7.11.1" evidence="2"/>
<keyword evidence="12" id="KW-1185">Reference proteome</keyword>
<keyword evidence="4" id="KW-0808">Transferase</keyword>
<protein>
    <recommendedName>
        <fullName evidence="2">non-specific serine/threonine protein kinase</fullName>
        <ecNumber evidence="2">2.7.11.1</ecNumber>
    </recommendedName>
</protein>
<sequence>MGYLPKLTTTIFGLLDSWFNILSEVWVLYFDFGFHGGEGFPHFHRKEAADIGSSASVFEQNYRDYRVSFIHELFAICRVAYLHEPRVMGTSGYVVPEYANIGILNQKSGVYSFGVLLLEATTGQNHVHYVRPSEEVCFRFTIWVFSVAVWGVTHMLRVIWLKELQLARNGMEQLQATCYYRLVISLQPLRWMIDTSMKVNWHLENTLADLGHHSAIDPCKYIVIKRLAGFVNKDNGLQAMKIASGKHHWVLSSSGQGHIKIKRDKPGLLMGFFPRRSGKKEWGLFPKGEGSRKAYYPLGCYCMNRITNC</sequence>